<dbReference type="OrthoDB" id="6854275at2"/>
<sequence>MSDLNPTAKPFRRRHILVFLLLTLIASIAIGKLAGVFGRMQHSVCVTAVSSDSGITQLFYSDRAAEFSEENSQSAIIHAGQQKVCFTTGTGAKFLRWDPNNNPATMVVKRITINFWGLKQKLDLQQLEPSLSVSKTPDSESDTAYAFNDNDPQIYFTLPSTFSHIENLACVLILWLSLTTTAVFTGHVFKEALLRKKPAYLMGVFTVIALILVYQITGKIAVNDGAGWDGQTYLGLLVQWKNTGVVPNDPYRISRIIGFLPLVLAEFSFGLSISKLIVMQTVLNIVGIGIGVGFFMDYLLKCGLPLKRAFQYSVLLLASWPVLVMSTYYPILSDHLAIILTCVGLWCHVEKRFLGLAAICAISPFIMPGYFLVPFILLCLPNQPQALTAFSRFSLSTKWRIATFVALSIAMILYVVTWMLKIDDDTLLHKGLYLTPAWLDLRLVSSVLVVAALVVIAWAWSSQLKNNGIFAHFSMKWSLLAVGAVAVGHAALYIGLDWNSGFRGPPLIENMLYQALNAPLKPLAAHFVFFGPVFVATLFLLFKAQQPTNTTYAIKAILLAFMPIFAIGSESRQWISVLPLFFAFAAQSNISDVRTRLLLWFSALMALPLFWLANSVADASSSGLPMSDLKWQLYFGRQGPWMSQPVYLSSLAIMFVFVTLWFWPTVKSDKKALAQ</sequence>
<organism evidence="2 3">
    <name type="scientific">Pseudomonas fluorescens</name>
    <dbReference type="NCBI Taxonomy" id="294"/>
    <lineage>
        <taxon>Bacteria</taxon>
        <taxon>Pseudomonadati</taxon>
        <taxon>Pseudomonadota</taxon>
        <taxon>Gammaproteobacteria</taxon>
        <taxon>Pseudomonadales</taxon>
        <taxon>Pseudomonadaceae</taxon>
        <taxon>Pseudomonas</taxon>
    </lineage>
</organism>
<feature type="transmembrane region" description="Helical" evidence="1">
    <location>
        <begin position="165"/>
        <end position="186"/>
    </location>
</feature>
<feature type="transmembrane region" description="Helical" evidence="1">
    <location>
        <begin position="646"/>
        <end position="663"/>
    </location>
</feature>
<evidence type="ECO:0000313" key="3">
    <source>
        <dbReference type="Proteomes" id="UP000281909"/>
    </source>
</evidence>
<dbReference type="Proteomes" id="UP000281909">
    <property type="component" value="Chromosome"/>
</dbReference>
<keyword evidence="1" id="KW-0472">Membrane</keyword>
<dbReference type="EMBL" id="LR134318">
    <property type="protein sequence ID" value="VEF12179.1"/>
    <property type="molecule type" value="Genomic_DNA"/>
</dbReference>
<feature type="transmembrane region" description="Helical" evidence="1">
    <location>
        <begin position="401"/>
        <end position="421"/>
    </location>
</feature>
<dbReference type="RefSeq" id="WP_126365251.1">
    <property type="nucleotide sequence ID" value="NZ_LR134318.1"/>
</dbReference>
<feature type="transmembrane region" description="Helical" evidence="1">
    <location>
        <begin position="198"/>
        <end position="217"/>
    </location>
</feature>
<accession>A0A448DZD6</accession>
<feature type="transmembrane region" description="Helical" evidence="1">
    <location>
        <begin position="312"/>
        <end position="331"/>
    </location>
</feature>
<proteinExistence type="predicted"/>
<gene>
    <name evidence="2" type="ORF">NCTC9428_03813</name>
</gene>
<feature type="transmembrane region" description="Helical" evidence="1">
    <location>
        <begin position="441"/>
        <end position="461"/>
    </location>
</feature>
<feature type="transmembrane region" description="Helical" evidence="1">
    <location>
        <begin position="523"/>
        <end position="542"/>
    </location>
</feature>
<dbReference type="AlphaFoldDB" id="A0A448DZD6"/>
<reference evidence="2 3" key="1">
    <citation type="submission" date="2018-12" db="EMBL/GenBank/DDBJ databases">
        <authorList>
            <consortium name="Pathogen Informatics"/>
        </authorList>
    </citation>
    <scope>NUCLEOTIDE SEQUENCE [LARGE SCALE GENOMIC DNA]</scope>
    <source>
        <strain evidence="2 3">NCTC9428</strain>
    </source>
</reference>
<feature type="transmembrane region" description="Helical" evidence="1">
    <location>
        <begin position="353"/>
        <end position="380"/>
    </location>
</feature>
<name>A0A448DZD6_PSEFL</name>
<evidence type="ECO:0000256" key="1">
    <source>
        <dbReference type="SAM" id="Phobius"/>
    </source>
</evidence>
<feature type="transmembrane region" description="Helical" evidence="1">
    <location>
        <begin position="277"/>
        <end position="300"/>
    </location>
</feature>
<feature type="transmembrane region" description="Helical" evidence="1">
    <location>
        <begin position="473"/>
        <end position="496"/>
    </location>
</feature>
<feature type="transmembrane region" description="Helical" evidence="1">
    <location>
        <begin position="549"/>
        <end position="567"/>
    </location>
</feature>
<protein>
    <submittedName>
        <fullName evidence="2">Uncharacterized protein</fullName>
    </submittedName>
</protein>
<feature type="transmembrane region" description="Helical" evidence="1">
    <location>
        <begin position="597"/>
        <end position="617"/>
    </location>
</feature>
<evidence type="ECO:0000313" key="2">
    <source>
        <dbReference type="EMBL" id="VEF12179.1"/>
    </source>
</evidence>
<keyword evidence="1" id="KW-0812">Transmembrane</keyword>
<feature type="transmembrane region" description="Helical" evidence="1">
    <location>
        <begin position="573"/>
        <end position="590"/>
    </location>
</feature>
<keyword evidence="1" id="KW-1133">Transmembrane helix</keyword>